<keyword evidence="5" id="KW-0325">Glycoprotein</keyword>
<dbReference type="OMA" id="EINCIGG"/>
<keyword evidence="3 6" id="KW-1015">Disulfide bond</keyword>
<name>A7T8A2_NEMVE</name>
<dbReference type="EMBL" id="DS472596">
    <property type="protein sequence ID" value="EDO27792.1"/>
    <property type="molecule type" value="Genomic_DNA"/>
</dbReference>
<dbReference type="PROSITE" id="PS50287">
    <property type="entry name" value="SRCR_2"/>
    <property type="match status" value="1"/>
</dbReference>
<keyword evidence="1" id="KW-0732">Signal</keyword>
<dbReference type="Gene3D" id="3.10.250.10">
    <property type="entry name" value="SRCR-like domain"/>
    <property type="match status" value="1"/>
</dbReference>
<sequence length="115" mass="13572">LKIRLVNGKEPYMGKIEVWHDDRWGEVCDHGWDYKGARVVCRMLGYPDAIRFTFETDFNPSLNQIFMDDVSCRGWEKNLHSCKYRNSRRGNCDHYEDVGVRCNAPTLYNHKVTLI</sequence>
<evidence type="ECO:0000259" key="7">
    <source>
        <dbReference type="PROSITE" id="PS50287"/>
    </source>
</evidence>
<keyword evidence="4" id="KW-0675">Receptor</keyword>
<dbReference type="HOGENOM" id="CLU_002555_6_2_1"/>
<dbReference type="SMART" id="SM00202">
    <property type="entry name" value="SR"/>
    <property type="match status" value="1"/>
</dbReference>
<feature type="non-terminal residue" evidence="8">
    <location>
        <position position="115"/>
    </location>
</feature>
<protein>
    <recommendedName>
        <fullName evidence="7">SRCR domain-containing protein</fullName>
    </recommendedName>
</protein>
<dbReference type="Pfam" id="PF00530">
    <property type="entry name" value="SRCR"/>
    <property type="match status" value="1"/>
</dbReference>
<dbReference type="SUPFAM" id="SSF56487">
    <property type="entry name" value="SRCR-like"/>
    <property type="match status" value="1"/>
</dbReference>
<evidence type="ECO:0000256" key="2">
    <source>
        <dbReference type="ARBA" id="ARBA00022737"/>
    </source>
</evidence>
<evidence type="ECO:0000313" key="9">
    <source>
        <dbReference type="Proteomes" id="UP000001593"/>
    </source>
</evidence>
<reference evidence="8 9" key="1">
    <citation type="journal article" date="2007" name="Science">
        <title>Sea anemone genome reveals ancestral eumetazoan gene repertoire and genomic organization.</title>
        <authorList>
            <person name="Putnam N.H."/>
            <person name="Srivastava M."/>
            <person name="Hellsten U."/>
            <person name="Dirks B."/>
            <person name="Chapman J."/>
            <person name="Salamov A."/>
            <person name="Terry A."/>
            <person name="Shapiro H."/>
            <person name="Lindquist E."/>
            <person name="Kapitonov V.V."/>
            <person name="Jurka J."/>
            <person name="Genikhovich G."/>
            <person name="Grigoriev I.V."/>
            <person name="Lucas S.M."/>
            <person name="Steele R.E."/>
            <person name="Finnerty J.R."/>
            <person name="Technau U."/>
            <person name="Martindale M.Q."/>
            <person name="Rokhsar D.S."/>
        </authorList>
    </citation>
    <scope>NUCLEOTIDE SEQUENCE [LARGE SCALE GENOMIC DNA]</scope>
    <source>
        <strain evidence="9">CH2 X CH6</strain>
    </source>
</reference>
<evidence type="ECO:0000256" key="5">
    <source>
        <dbReference type="ARBA" id="ARBA00023180"/>
    </source>
</evidence>
<evidence type="ECO:0000256" key="4">
    <source>
        <dbReference type="ARBA" id="ARBA00023170"/>
    </source>
</evidence>
<dbReference type="PhylomeDB" id="A7T8A2"/>
<gene>
    <name evidence="8" type="ORF">NEMVEDRAFT_v1g149922</name>
</gene>
<dbReference type="InterPro" id="IPR001190">
    <property type="entry name" value="SRCR"/>
</dbReference>
<evidence type="ECO:0000256" key="1">
    <source>
        <dbReference type="ARBA" id="ARBA00022729"/>
    </source>
</evidence>
<dbReference type="PRINTS" id="PR00258">
    <property type="entry name" value="SPERACTRCPTR"/>
</dbReference>
<feature type="disulfide bond" evidence="6">
    <location>
        <begin position="41"/>
        <end position="102"/>
    </location>
</feature>
<dbReference type="AlphaFoldDB" id="A7T8A2"/>
<dbReference type="Proteomes" id="UP000001593">
    <property type="component" value="Unassembled WGS sequence"/>
</dbReference>
<evidence type="ECO:0000256" key="6">
    <source>
        <dbReference type="PROSITE-ProRule" id="PRU00196"/>
    </source>
</evidence>
<feature type="disulfide bond" evidence="6">
    <location>
        <begin position="72"/>
        <end position="82"/>
    </location>
</feature>
<accession>A7T8A2</accession>
<organism evidence="8 9">
    <name type="scientific">Nematostella vectensis</name>
    <name type="common">Starlet sea anemone</name>
    <dbReference type="NCBI Taxonomy" id="45351"/>
    <lineage>
        <taxon>Eukaryota</taxon>
        <taxon>Metazoa</taxon>
        <taxon>Cnidaria</taxon>
        <taxon>Anthozoa</taxon>
        <taxon>Hexacorallia</taxon>
        <taxon>Actiniaria</taxon>
        <taxon>Edwardsiidae</taxon>
        <taxon>Nematostella</taxon>
    </lineage>
</organism>
<evidence type="ECO:0000313" key="8">
    <source>
        <dbReference type="EMBL" id="EDO27792.1"/>
    </source>
</evidence>
<keyword evidence="9" id="KW-1185">Reference proteome</keyword>
<dbReference type="PANTHER" id="PTHR48071:SF18">
    <property type="entry name" value="DELETED IN MALIGNANT BRAIN TUMORS 1 PROTEIN-RELATED"/>
    <property type="match status" value="1"/>
</dbReference>
<dbReference type="FunFam" id="3.10.250.10:FF:000007">
    <property type="entry name" value="Soluble scavenger receptor cysteine-rich domain-containing protein SSC5D"/>
    <property type="match status" value="1"/>
</dbReference>
<dbReference type="GO" id="GO:0016020">
    <property type="term" value="C:membrane"/>
    <property type="evidence" value="ECO:0007669"/>
    <property type="project" value="InterPro"/>
</dbReference>
<dbReference type="PANTHER" id="PTHR48071">
    <property type="entry name" value="SRCR DOMAIN-CONTAINING PROTEIN"/>
    <property type="match status" value="1"/>
</dbReference>
<dbReference type="InterPro" id="IPR036772">
    <property type="entry name" value="SRCR-like_dom_sf"/>
</dbReference>
<feature type="domain" description="SRCR" evidence="7">
    <location>
        <begin position="3"/>
        <end position="103"/>
    </location>
</feature>
<feature type="disulfide bond" evidence="6">
    <location>
        <begin position="28"/>
        <end position="92"/>
    </location>
</feature>
<dbReference type="InParanoid" id="A7T8A2"/>
<evidence type="ECO:0000256" key="3">
    <source>
        <dbReference type="ARBA" id="ARBA00023157"/>
    </source>
</evidence>
<dbReference type="PROSITE" id="PS00420">
    <property type="entry name" value="SRCR_1"/>
    <property type="match status" value="1"/>
</dbReference>
<proteinExistence type="predicted"/>
<keyword evidence="2" id="KW-0677">Repeat</keyword>